<dbReference type="GO" id="GO:0071111">
    <property type="term" value="F:cyclic-guanylate-specific phosphodiesterase activity"/>
    <property type="evidence" value="ECO:0007669"/>
    <property type="project" value="InterPro"/>
</dbReference>
<name>A0A346XSV8_9ACTN</name>
<proteinExistence type="predicted"/>
<feature type="domain" description="EAL" evidence="1">
    <location>
        <begin position="26"/>
        <end position="275"/>
    </location>
</feature>
<dbReference type="PANTHER" id="PTHR33121:SF76">
    <property type="entry name" value="SIGNALING PROTEIN"/>
    <property type="match status" value="1"/>
</dbReference>
<dbReference type="InterPro" id="IPR035919">
    <property type="entry name" value="EAL_sf"/>
</dbReference>
<accession>A0A346XSV8</accession>
<keyword evidence="3" id="KW-1185">Reference proteome</keyword>
<reference evidence="2 3" key="1">
    <citation type="submission" date="2018-09" db="EMBL/GenBank/DDBJ databases">
        <title>Complete genome sequence of Euzebya sp. DY32-46 isolated from seawater of Pacific Ocean.</title>
        <authorList>
            <person name="Xu L."/>
            <person name="Wu Y.-H."/>
            <person name="Xu X.-W."/>
        </authorList>
    </citation>
    <scope>NUCLEOTIDE SEQUENCE [LARGE SCALE GENOMIC DNA]</scope>
    <source>
        <strain evidence="2 3">DY32-46</strain>
    </source>
</reference>
<dbReference type="InterPro" id="IPR001633">
    <property type="entry name" value="EAL_dom"/>
</dbReference>
<dbReference type="PANTHER" id="PTHR33121">
    <property type="entry name" value="CYCLIC DI-GMP PHOSPHODIESTERASE PDEF"/>
    <property type="match status" value="1"/>
</dbReference>
<dbReference type="RefSeq" id="WP_164709862.1">
    <property type="nucleotide sequence ID" value="NZ_CP031165.1"/>
</dbReference>
<evidence type="ECO:0000313" key="3">
    <source>
        <dbReference type="Proteomes" id="UP000264006"/>
    </source>
</evidence>
<protein>
    <submittedName>
        <fullName evidence="2">EAL domain protein</fullName>
    </submittedName>
</protein>
<dbReference type="KEGG" id="euz:DVS28_a0602"/>
<evidence type="ECO:0000313" key="2">
    <source>
        <dbReference type="EMBL" id="AXV05305.1"/>
    </source>
</evidence>
<dbReference type="Pfam" id="PF00563">
    <property type="entry name" value="EAL"/>
    <property type="match status" value="1"/>
</dbReference>
<sequence>MALHSTSGPGPSPTRAQRAARLAAQPYNRARHLDRILEQRQVRSIYQPIVDLSTGETIAFEALARGPAGTPMERPDLLFGTARDLGLVQELDWICRATAMDTAMQAGFGTALTLFINVEPDVAATRAPEDLYFTFKRAQQDLRIVLEVTERALLERPAELLHWLSYARKRWWGVALDDVGATSESLALLPFVRPDVVKLNAHLVRNVHDDEDKRVLEAVHEYAQRTGALVLSEGIEEPEDAERATHELGAQLGQGWLFGRPGDLPAKLPRPRRVVPLLAPPPTTTAESPWSIVSAGAQEQTLPEAAVRRRFAQVEQAAMFSREAPVVLASFPPGEGPWGTPEERLSRLRSQACFCGAVGLDLASSTDRGWQTSPLPHGEEMNNEWVLLSIAPHQAAVVVAFDADEVDGSGHRLLEVCWSQERDVVSAVAEFLMRRLSSPVVDLDGRLVI</sequence>
<dbReference type="PROSITE" id="PS50883">
    <property type="entry name" value="EAL"/>
    <property type="match status" value="1"/>
</dbReference>
<dbReference type="SUPFAM" id="SSF141868">
    <property type="entry name" value="EAL domain-like"/>
    <property type="match status" value="1"/>
</dbReference>
<evidence type="ECO:0000259" key="1">
    <source>
        <dbReference type="PROSITE" id="PS50883"/>
    </source>
</evidence>
<dbReference type="SMART" id="SM00052">
    <property type="entry name" value="EAL"/>
    <property type="match status" value="1"/>
</dbReference>
<dbReference type="Proteomes" id="UP000264006">
    <property type="component" value="Chromosome"/>
</dbReference>
<dbReference type="AlphaFoldDB" id="A0A346XSV8"/>
<organism evidence="2 3">
    <name type="scientific">Euzebya pacifica</name>
    <dbReference type="NCBI Taxonomy" id="1608957"/>
    <lineage>
        <taxon>Bacteria</taxon>
        <taxon>Bacillati</taxon>
        <taxon>Actinomycetota</taxon>
        <taxon>Nitriliruptoria</taxon>
        <taxon>Euzebyales</taxon>
    </lineage>
</organism>
<dbReference type="Gene3D" id="3.20.20.450">
    <property type="entry name" value="EAL domain"/>
    <property type="match status" value="1"/>
</dbReference>
<dbReference type="InterPro" id="IPR050706">
    <property type="entry name" value="Cyclic-di-GMP_PDE-like"/>
</dbReference>
<dbReference type="EMBL" id="CP031165">
    <property type="protein sequence ID" value="AXV05305.1"/>
    <property type="molecule type" value="Genomic_DNA"/>
</dbReference>
<gene>
    <name evidence="2" type="ORF">DVS28_a0602</name>
</gene>
<dbReference type="CDD" id="cd01948">
    <property type="entry name" value="EAL"/>
    <property type="match status" value="1"/>
</dbReference>